<feature type="region of interest" description="Disordered" evidence="11">
    <location>
        <begin position="1"/>
        <end position="25"/>
    </location>
</feature>
<accession>A0A0C9TII2</accession>
<dbReference type="HOGENOM" id="CLU_025632_3_0_1"/>
<dbReference type="Pfam" id="PF05546">
    <property type="entry name" value="She9_MDM33"/>
    <property type="match status" value="1"/>
</dbReference>
<name>A0A0C9TII2_PAXIN</name>
<dbReference type="Proteomes" id="UP000053647">
    <property type="component" value="Unassembled WGS sequence"/>
</dbReference>
<evidence type="ECO:0000313" key="12">
    <source>
        <dbReference type="EMBL" id="KIJ07742.1"/>
    </source>
</evidence>
<dbReference type="PANTHER" id="PTHR31961">
    <property type="entry name" value="SENSITIVE TO HIGH EXPRESSION PROTEIN 9, MITOCHONDRIAL"/>
    <property type="match status" value="1"/>
</dbReference>
<keyword evidence="7 10" id="KW-0496">Mitochondrion</keyword>
<comment type="subunit">
    <text evidence="10">Homooligomer.</text>
</comment>
<protein>
    <recommendedName>
        <fullName evidence="10">Sensitive to high expression protein 9, mitochondrial</fullName>
    </recommendedName>
</protein>
<comment type="caution">
    <text evidence="10">Lacks conserved residue(s) required for the propagation of feature annotation.</text>
</comment>
<dbReference type="GO" id="GO:0005743">
    <property type="term" value="C:mitochondrial inner membrane"/>
    <property type="evidence" value="ECO:0007669"/>
    <property type="project" value="UniProtKB-SubCell"/>
</dbReference>
<organism evidence="12 13">
    <name type="scientific">Paxillus involutus ATCC 200175</name>
    <dbReference type="NCBI Taxonomy" id="664439"/>
    <lineage>
        <taxon>Eukaryota</taxon>
        <taxon>Fungi</taxon>
        <taxon>Dikarya</taxon>
        <taxon>Basidiomycota</taxon>
        <taxon>Agaricomycotina</taxon>
        <taxon>Agaricomycetes</taxon>
        <taxon>Agaricomycetidae</taxon>
        <taxon>Boletales</taxon>
        <taxon>Paxilineae</taxon>
        <taxon>Paxillaceae</taxon>
        <taxon>Paxillus</taxon>
    </lineage>
</organism>
<dbReference type="PANTHER" id="PTHR31961:SF3">
    <property type="entry name" value="SENSITIVE TO HIGH EXPRESSION PROTEIN 9, MITOCHONDRIAL"/>
    <property type="match status" value="1"/>
</dbReference>
<proteinExistence type="inferred from homology"/>
<dbReference type="EMBL" id="KN819798">
    <property type="protein sequence ID" value="KIJ07742.1"/>
    <property type="molecule type" value="Genomic_DNA"/>
</dbReference>
<sequence>QTPPIPDVVSSTPETKQQRGPQSPVDVDALRARVREWSVLASSSLRQRADEVSREASLTFSQLGLHLNRVTGYEEIEALKKQARIKATRQAAREAKTAYDVAVLQRSISQREVNDLLQRKSSWTDADVSNFTSLVRSDHSFEQEEAHTKARVAETEDAVDREFSELMRAILARYHEEQVWSDKIRSASTYGSLAVLGVNLVVFIMAVIVVEPWKRKRLTQTFERKVEEMGTETKASVDAGAARLEERLAGHEQLMTELI</sequence>
<keyword evidence="8 10" id="KW-0472">Membrane</keyword>
<evidence type="ECO:0000256" key="2">
    <source>
        <dbReference type="ARBA" id="ARBA00022692"/>
    </source>
</evidence>
<evidence type="ECO:0000256" key="5">
    <source>
        <dbReference type="ARBA" id="ARBA00022989"/>
    </source>
</evidence>
<reference evidence="12 13" key="1">
    <citation type="submission" date="2014-06" db="EMBL/GenBank/DDBJ databases">
        <authorList>
            <consortium name="DOE Joint Genome Institute"/>
            <person name="Kuo A."/>
            <person name="Kohler A."/>
            <person name="Nagy L.G."/>
            <person name="Floudas D."/>
            <person name="Copeland A."/>
            <person name="Barry K.W."/>
            <person name="Cichocki N."/>
            <person name="Veneault-Fourrey C."/>
            <person name="LaButti K."/>
            <person name="Lindquist E.A."/>
            <person name="Lipzen A."/>
            <person name="Lundell T."/>
            <person name="Morin E."/>
            <person name="Murat C."/>
            <person name="Sun H."/>
            <person name="Tunlid A."/>
            <person name="Henrissat B."/>
            <person name="Grigoriev I.V."/>
            <person name="Hibbett D.S."/>
            <person name="Martin F."/>
            <person name="Nordberg H.P."/>
            <person name="Cantor M.N."/>
            <person name="Hua S.X."/>
        </authorList>
    </citation>
    <scope>NUCLEOTIDE SEQUENCE [LARGE SCALE GENOMIC DNA]</scope>
    <source>
        <strain evidence="12 13">ATCC 200175</strain>
    </source>
</reference>
<keyword evidence="4 10" id="KW-0809">Transit peptide</keyword>
<keyword evidence="2 10" id="KW-0812">Transmembrane</keyword>
<evidence type="ECO:0000256" key="4">
    <source>
        <dbReference type="ARBA" id="ARBA00022946"/>
    </source>
</evidence>
<gene>
    <name evidence="12" type="ORF">PAXINDRAFT_42403</name>
</gene>
<feature type="compositionally biased region" description="Polar residues" evidence="11">
    <location>
        <begin position="9"/>
        <end position="21"/>
    </location>
</feature>
<evidence type="ECO:0000256" key="6">
    <source>
        <dbReference type="ARBA" id="ARBA00023054"/>
    </source>
</evidence>
<feature type="non-terminal residue" evidence="12">
    <location>
        <position position="259"/>
    </location>
</feature>
<comment type="similarity">
    <text evidence="1 10">Belongs to the SHE9 family.</text>
</comment>
<evidence type="ECO:0000256" key="7">
    <source>
        <dbReference type="ARBA" id="ARBA00023128"/>
    </source>
</evidence>
<reference evidence="13" key="2">
    <citation type="submission" date="2015-01" db="EMBL/GenBank/DDBJ databases">
        <title>Evolutionary Origins and Diversification of the Mycorrhizal Mutualists.</title>
        <authorList>
            <consortium name="DOE Joint Genome Institute"/>
            <consortium name="Mycorrhizal Genomics Consortium"/>
            <person name="Kohler A."/>
            <person name="Kuo A."/>
            <person name="Nagy L.G."/>
            <person name="Floudas D."/>
            <person name="Copeland A."/>
            <person name="Barry K.W."/>
            <person name="Cichocki N."/>
            <person name="Veneault-Fourrey C."/>
            <person name="LaButti K."/>
            <person name="Lindquist E.A."/>
            <person name="Lipzen A."/>
            <person name="Lundell T."/>
            <person name="Morin E."/>
            <person name="Murat C."/>
            <person name="Riley R."/>
            <person name="Ohm R."/>
            <person name="Sun H."/>
            <person name="Tunlid A."/>
            <person name="Henrissat B."/>
            <person name="Grigoriev I.V."/>
            <person name="Hibbett D.S."/>
            <person name="Martin F."/>
        </authorList>
    </citation>
    <scope>NUCLEOTIDE SEQUENCE [LARGE SCALE GENOMIC DNA]</scope>
    <source>
        <strain evidence="13">ATCC 200175</strain>
    </source>
</reference>
<feature type="transmembrane region" description="Helical" evidence="10">
    <location>
        <begin position="190"/>
        <end position="210"/>
    </location>
</feature>
<comment type="function">
    <text evidence="9">Required for the maintenance of the structure of the mitochondrial inner membrane. Involved in mitochondrial morphology. Causes growth arrest when highly overexpressed.</text>
</comment>
<evidence type="ECO:0000256" key="1">
    <source>
        <dbReference type="ARBA" id="ARBA00007472"/>
    </source>
</evidence>
<evidence type="ECO:0000256" key="8">
    <source>
        <dbReference type="ARBA" id="ARBA00023136"/>
    </source>
</evidence>
<evidence type="ECO:0000256" key="11">
    <source>
        <dbReference type="SAM" id="MobiDB-lite"/>
    </source>
</evidence>
<keyword evidence="5 10" id="KW-1133">Transmembrane helix</keyword>
<keyword evidence="3 10" id="KW-0999">Mitochondrion inner membrane</keyword>
<evidence type="ECO:0000256" key="3">
    <source>
        <dbReference type="ARBA" id="ARBA00022792"/>
    </source>
</evidence>
<evidence type="ECO:0000313" key="13">
    <source>
        <dbReference type="Proteomes" id="UP000053647"/>
    </source>
</evidence>
<comment type="subcellular location">
    <subcellularLocation>
        <location evidence="10">Mitochondrion inner membrane</location>
        <topology evidence="10">Multi-pass membrane protein</topology>
    </subcellularLocation>
</comment>
<evidence type="ECO:0000256" key="9">
    <source>
        <dbReference type="ARBA" id="ARBA00024807"/>
    </source>
</evidence>
<feature type="non-terminal residue" evidence="12">
    <location>
        <position position="1"/>
    </location>
</feature>
<dbReference type="AlphaFoldDB" id="A0A0C9TII2"/>
<evidence type="ECO:0000256" key="10">
    <source>
        <dbReference type="RuleBase" id="RU364128"/>
    </source>
</evidence>
<keyword evidence="6" id="KW-0175">Coiled coil</keyword>
<dbReference type="GO" id="GO:0007007">
    <property type="term" value="P:inner mitochondrial membrane organization"/>
    <property type="evidence" value="ECO:0007669"/>
    <property type="project" value="TreeGrafter"/>
</dbReference>
<dbReference type="InterPro" id="IPR008839">
    <property type="entry name" value="MDM33_fungi"/>
</dbReference>
<keyword evidence="13" id="KW-1185">Reference proteome</keyword>
<dbReference type="OrthoDB" id="5595506at2759"/>